<dbReference type="InterPro" id="IPR025236">
    <property type="entry name" value="SR1P"/>
</dbReference>
<proteinExistence type="predicted"/>
<evidence type="ECO:0000313" key="1">
    <source>
        <dbReference type="EMBL" id="SFT04711.1"/>
    </source>
</evidence>
<organism evidence="1 2">
    <name type="scientific">Marininema halotolerans</name>
    <dbReference type="NCBI Taxonomy" id="1155944"/>
    <lineage>
        <taxon>Bacteria</taxon>
        <taxon>Bacillati</taxon>
        <taxon>Bacillota</taxon>
        <taxon>Bacilli</taxon>
        <taxon>Bacillales</taxon>
        <taxon>Thermoactinomycetaceae</taxon>
        <taxon>Marininema</taxon>
    </lineage>
</organism>
<gene>
    <name evidence="1" type="ORF">SAMN05444972_12024</name>
</gene>
<protein>
    <submittedName>
        <fullName evidence="1">SR1 protein</fullName>
    </submittedName>
</protein>
<evidence type="ECO:0000313" key="2">
    <source>
        <dbReference type="Proteomes" id="UP000198660"/>
    </source>
</evidence>
<accession>A0A1I6UTE9</accession>
<name>A0A1I6UTE9_9BACL</name>
<keyword evidence="2" id="KW-1185">Reference proteome</keyword>
<dbReference type="Proteomes" id="UP000198660">
    <property type="component" value="Unassembled WGS sequence"/>
</dbReference>
<dbReference type="AlphaFoldDB" id="A0A1I6UTE9"/>
<dbReference type="OrthoDB" id="2971595at2"/>
<dbReference type="Pfam" id="PF13790">
    <property type="entry name" value="SR1P"/>
    <property type="match status" value="1"/>
</dbReference>
<dbReference type="EMBL" id="FPAA01000020">
    <property type="protein sequence ID" value="SFT04711.1"/>
    <property type="molecule type" value="Genomic_DNA"/>
</dbReference>
<reference evidence="2" key="1">
    <citation type="submission" date="2016-10" db="EMBL/GenBank/DDBJ databases">
        <authorList>
            <person name="Varghese N."/>
            <person name="Submissions S."/>
        </authorList>
    </citation>
    <scope>NUCLEOTIDE SEQUENCE [LARGE SCALE GENOMIC DNA]</scope>
    <source>
        <strain evidence="2">DSM 45789</strain>
    </source>
</reference>
<sequence length="40" mass="4238">MEAIICKDCDGVITYLDGEKAGTLYGHCATCQKGNCSHTS</sequence>
<dbReference type="RefSeq" id="WP_140413655.1">
    <property type="nucleotide sequence ID" value="NZ_FPAA01000020.1"/>
</dbReference>